<dbReference type="PROSITE" id="PS00211">
    <property type="entry name" value="ABC_TRANSPORTER_1"/>
    <property type="match status" value="1"/>
</dbReference>
<dbReference type="Gene3D" id="3.40.50.300">
    <property type="entry name" value="P-loop containing nucleotide triphosphate hydrolases"/>
    <property type="match status" value="1"/>
</dbReference>
<dbReference type="GO" id="GO:0003700">
    <property type="term" value="F:DNA-binding transcription factor activity"/>
    <property type="evidence" value="ECO:0007669"/>
    <property type="project" value="InterPro"/>
</dbReference>
<dbReference type="Proteomes" id="UP000316609">
    <property type="component" value="Unassembled WGS sequence"/>
</dbReference>
<accession>A0A538TLW4</accession>
<dbReference type="GO" id="GO:0046914">
    <property type="term" value="F:transition metal ion binding"/>
    <property type="evidence" value="ECO:0007669"/>
    <property type="project" value="InterPro"/>
</dbReference>
<evidence type="ECO:0000259" key="4">
    <source>
        <dbReference type="PROSITE" id="PS50893"/>
    </source>
</evidence>
<reference evidence="5 6" key="1">
    <citation type="journal article" date="2019" name="Nat. Microbiol.">
        <title>Mediterranean grassland soil C-N compound turnover is dependent on rainfall and depth, and is mediated by genomically divergent microorganisms.</title>
        <authorList>
            <person name="Diamond S."/>
            <person name="Andeer P.F."/>
            <person name="Li Z."/>
            <person name="Crits-Christoph A."/>
            <person name="Burstein D."/>
            <person name="Anantharaman K."/>
            <person name="Lane K.R."/>
            <person name="Thomas B.C."/>
            <person name="Pan C."/>
            <person name="Northen T.R."/>
            <person name="Banfield J.F."/>
        </authorList>
    </citation>
    <scope>NUCLEOTIDE SEQUENCE [LARGE SCALE GENOMIC DNA]</scope>
    <source>
        <strain evidence="5">WS_8</strain>
    </source>
</reference>
<dbReference type="Gene3D" id="1.10.10.10">
    <property type="entry name" value="Winged helix-like DNA-binding domain superfamily/Winged helix DNA-binding domain"/>
    <property type="match status" value="1"/>
</dbReference>
<dbReference type="InterPro" id="IPR036388">
    <property type="entry name" value="WH-like_DNA-bd_sf"/>
</dbReference>
<proteinExistence type="predicted"/>
<dbReference type="CDD" id="cd03255">
    <property type="entry name" value="ABC_MJ0796_LolCDE_FtsE"/>
    <property type="match status" value="1"/>
</dbReference>
<gene>
    <name evidence="5" type="ORF">E6K78_08830</name>
</gene>
<dbReference type="GO" id="GO:0005886">
    <property type="term" value="C:plasma membrane"/>
    <property type="evidence" value="ECO:0007669"/>
    <property type="project" value="TreeGrafter"/>
</dbReference>
<evidence type="ECO:0000313" key="6">
    <source>
        <dbReference type="Proteomes" id="UP000316609"/>
    </source>
</evidence>
<organism evidence="5 6">
    <name type="scientific">Eiseniibacteriota bacterium</name>
    <dbReference type="NCBI Taxonomy" id="2212470"/>
    <lineage>
        <taxon>Bacteria</taxon>
        <taxon>Candidatus Eiseniibacteriota</taxon>
    </lineage>
</organism>
<keyword evidence="2" id="KW-0547">Nucleotide-binding</keyword>
<dbReference type="InterPro" id="IPR027417">
    <property type="entry name" value="P-loop_NTPase"/>
</dbReference>
<dbReference type="SMART" id="SM00382">
    <property type="entry name" value="AAA"/>
    <property type="match status" value="1"/>
</dbReference>
<dbReference type="InterPro" id="IPR003593">
    <property type="entry name" value="AAA+_ATPase"/>
</dbReference>
<dbReference type="GO" id="GO:0016887">
    <property type="term" value="F:ATP hydrolysis activity"/>
    <property type="evidence" value="ECO:0007669"/>
    <property type="project" value="InterPro"/>
</dbReference>
<dbReference type="InterPro" id="IPR003439">
    <property type="entry name" value="ABC_transporter-like_ATP-bd"/>
</dbReference>
<feature type="domain" description="ABC transporter" evidence="4">
    <location>
        <begin position="6"/>
        <end position="237"/>
    </location>
</feature>
<sequence>MSLVLARLEGVSRHYGELRALDRVDLEIRSGEWLCVMGPSGSGKSTLINLLGALDRPTAGKLWVNDIELSSLGERERVRFRRENVGIIFQQFHLLPYLTALENVMVAQHYHSMADEGEALVALERVGMTERTRHLPGQLSGGEQQRVCVARALINQPRLILADEPTGNLDEENEEKVLRLLQELHAEGHTVVTVTHAARVGSLADRRVELSHGRLADLTVPNEEIERRYDEVLVQMWALEEDGKVPEAARVRVPDVVDTRRTLLGMAESGLIFPPGETLEFTPRGRIRSRDLVRRRRLAEVLLSSAMNVPEPEMERTACRMEHIINPEVTNSICSFLGHPRQCPHGRPIPQGNCCDFPIVS</sequence>
<keyword evidence="1" id="KW-0813">Transport</keyword>
<dbReference type="InterPro" id="IPR022689">
    <property type="entry name" value="Iron_dep_repressor"/>
</dbReference>
<evidence type="ECO:0000256" key="3">
    <source>
        <dbReference type="ARBA" id="ARBA00022840"/>
    </source>
</evidence>
<comment type="caution">
    <text evidence="5">The sequence shown here is derived from an EMBL/GenBank/DDBJ whole genome shotgun (WGS) entry which is preliminary data.</text>
</comment>
<dbReference type="PANTHER" id="PTHR24220">
    <property type="entry name" value="IMPORT ATP-BINDING PROTEIN"/>
    <property type="match status" value="1"/>
</dbReference>
<dbReference type="Pfam" id="PF00005">
    <property type="entry name" value="ABC_tran"/>
    <property type="match status" value="1"/>
</dbReference>
<dbReference type="GO" id="GO:0022857">
    <property type="term" value="F:transmembrane transporter activity"/>
    <property type="evidence" value="ECO:0007669"/>
    <property type="project" value="TreeGrafter"/>
</dbReference>
<dbReference type="PANTHER" id="PTHR24220:SF86">
    <property type="entry name" value="ABC TRANSPORTER ABCH.1"/>
    <property type="match status" value="1"/>
</dbReference>
<dbReference type="InterPro" id="IPR001367">
    <property type="entry name" value="Fe_dep_repressor"/>
</dbReference>
<protein>
    <submittedName>
        <fullName evidence="5">ATP-binding cassette domain-containing protein</fullName>
    </submittedName>
</protein>
<dbReference type="PROSITE" id="PS50893">
    <property type="entry name" value="ABC_TRANSPORTER_2"/>
    <property type="match status" value="1"/>
</dbReference>
<evidence type="ECO:0000256" key="1">
    <source>
        <dbReference type="ARBA" id="ARBA00022448"/>
    </source>
</evidence>
<dbReference type="GO" id="GO:0046983">
    <property type="term" value="F:protein dimerization activity"/>
    <property type="evidence" value="ECO:0007669"/>
    <property type="project" value="InterPro"/>
</dbReference>
<evidence type="ECO:0000256" key="2">
    <source>
        <dbReference type="ARBA" id="ARBA00022741"/>
    </source>
</evidence>
<dbReference type="AlphaFoldDB" id="A0A538TLW4"/>
<dbReference type="Pfam" id="PF02742">
    <property type="entry name" value="Fe_dep_repr_C"/>
    <property type="match status" value="1"/>
</dbReference>
<dbReference type="InterPro" id="IPR017871">
    <property type="entry name" value="ABC_transporter-like_CS"/>
</dbReference>
<dbReference type="SUPFAM" id="SSF52540">
    <property type="entry name" value="P-loop containing nucleoside triphosphate hydrolases"/>
    <property type="match status" value="1"/>
</dbReference>
<dbReference type="SMART" id="SM00529">
    <property type="entry name" value="HTH_DTXR"/>
    <property type="match status" value="1"/>
</dbReference>
<dbReference type="InterPro" id="IPR015854">
    <property type="entry name" value="ABC_transpr_LolD-like"/>
</dbReference>
<dbReference type="GO" id="GO:0098796">
    <property type="term" value="C:membrane protein complex"/>
    <property type="evidence" value="ECO:0007669"/>
    <property type="project" value="UniProtKB-ARBA"/>
</dbReference>
<dbReference type="GO" id="GO:0005524">
    <property type="term" value="F:ATP binding"/>
    <property type="evidence" value="ECO:0007669"/>
    <property type="project" value="UniProtKB-KW"/>
</dbReference>
<dbReference type="FunFam" id="3.40.50.300:FF:000032">
    <property type="entry name" value="Export ABC transporter ATP-binding protein"/>
    <property type="match status" value="1"/>
</dbReference>
<name>A0A538TLW4_UNCEI</name>
<keyword evidence="3 5" id="KW-0067">ATP-binding</keyword>
<dbReference type="EMBL" id="VBOY01000082">
    <property type="protein sequence ID" value="TMQ64613.1"/>
    <property type="molecule type" value="Genomic_DNA"/>
</dbReference>
<evidence type="ECO:0000313" key="5">
    <source>
        <dbReference type="EMBL" id="TMQ64613.1"/>
    </source>
</evidence>
<dbReference type="InterPro" id="IPR036421">
    <property type="entry name" value="Fe_dep_repressor_sf"/>
</dbReference>
<dbReference type="InterPro" id="IPR017911">
    <property type="entry name" value="MacB-like_ATP-bd"/>
</dbReference>
<dbReference type="SUPFAM" id="SSF47979">
    <property type="entry name" value="Iron-dependent repressor protein, dimerization domain"/>
    <property type="match status" value="1"/>
</dbReference>